<feature type="region of interest" description="Disordered" evidence="1">
    <location>
        <begin position="88"/>
        <end position="112"/>
    </location>
</feature>
<reference evidence="2 3" key="1">
    <citation type="submission" date="2017-10" db="EMBL/GenBank/DDBJ databases">
        <title>Comparative genomics in systemic dimorphic fungi from Ajellomycetaceae.</title>
        <authorList>
            <person name="Munoz J.F."/>
            <person name="Mcewen J.G."/>
            <person name="Clay O.K."/>
            <person name="Cuomo C.A."/>
        </authorList>
    </citation>
    <scope>NUCLEOTIDE SEQUENCE [LARGE SCALE GENOMIC DNA]</scope>
    <source>
        <strain evidence="2 3">UAMH7299</strain>
    </source>
</reference>
<name>A0A2B7YC98_POLH7</name>
<sequence length="112" mass="11446">MSALHNQGRQSPSPSRWSAQCREIPGWTGQAEKQNGHAAAIYNPSAHTHMMVDPSGGGAGAAVGVGGTGAGGEGILGKGVEAKRGEVVLESNPVHPLEEAAKKKTERGRPGE</sequence>
<accession>A0A2B7YC98</accession>
<evidence type="ECO:0000256" key="1">
    <source>
        <dbReference type="SAM" id="MobiDB-lite"/>
    </source>
</evidence>
<organism evidence="2 3">
    <name type="scientific">Polytolypa hystricis (strain UAMH7299)</name>
    <dbReference type="NCBI Taxonomy" id="1447883"/>
    <lineage>
        <taxon>Eukaryota</taxon>
        <taxon>Fungi</taxon>
        <taxon>Dikarya</taxon>
        <taxon>Ascomycota</taxon>
        <taxon>Pezizomycotina</taxon>
        <taxon>Eurotiomycetes</taxon>
        <taxon>Eurotiomycetidae</taxon>
        <taxon>Onygenales</taxon>
        <taxon>Onygenales incertae sedis</taxon>
        <taxon>Polytolypa</taxon>
    </lineage>
</organism>
<feature type="compositionally biased region" description="Polar residues" evidence="1">
    <location>
        <begin position="1"/>
        <end position="18"/>
    </location>
</feature>
<feature type="region of interest" description="Disordered" evidence="1">
    <location>
        <begin position="1"/>
        <end position="20"/>
    </location>
</feature>
<dbReference type="STRING" id="1447883.A0A2B7YC98"/>
<gene>
    <name evidence="2" type="ORF">AJ80_04362</name>
</gene>
<feature type="compositionally biased region" description="Basic and acidic residues" evidence="1">
    <location>
        <begin position="96"/>
        <end position="112"/>
    </location>
</feature>
<comment type="caution">
    <text evidence="2">The sequence shown here is derived from an EMBL/GenBank/DDBJ whole genome shotgun (WGS) entry which is preliminary data.</text>
</comment>
<dbReference type="AlphaFoldDB" id="A0A2B7YC98"/>
<proteinExistence type="predicted"/>
<dbReference type="OrthoDB" id="5375886at2759"/>
<keyword evidence="3" id="KW-1185">Reference proteome</keyword>
<evidence type="ECO:0000313" key="3">
    <source>
        <dbReference type="Proteomes" id="UP000224634"/>
    </source>
</evidence>
<evidence type="ECO:0000313" key="2">
    <source>
        <dbReference type="EMBL" id="PGH18709.1"/>
    </source>
</evidence>
<protein>
    <submittedName>
        <fullName evidence="2">Uncharacterized protein</fullName>
    </submittedName>
</protein>
<dbReference type="EMBL" id="PDNA01000055">
    <property type="protein sequence ID" value="PGH18709.1"/>
    <property type="molecule type" value="Genomic_DNA"/>
</dbReference>
<dbReference type="Proteomes" id="UP000224634">
    <property type="component" value="Unassembled WGS sequence"/>
</dbReference>